<dbReference type="OrthoDB" id="6509636at2759"/>
<dbReference type="SUPFAM" id="SSF56801">
    <property type="entry name" value="Acetyl-CoA synthetase-like"/>
    <property type="match status" value="1"/>
</dbReference>
<reference evidence="6" key="1">
    <citation type="submission" date="2019-06" db="EMBL/GenBank/DDBJ databases">
        <authorList>
            <person name="Broberg M."/>
        </authorList>
    </citation>
    <scope>NUCLEOTIDE SEQUENCE [LARGE SCALE GENOMIC DNA]</scope>
</reference>
<dbReference type="Gene3D" id="3.40.50.12780">
    <property type="entry name" value="N-terminal domain of ligase-like"/>
    <property type="match status" value="1"/>
</dbReference>
<dbReference type="Pfam" id="PF00501">
    <property type="entry name" value="AMP-binding"/>
    <property type="match status" value="1"/>
</dbReference>
<keyword evidence="6" id="KW-1185">Reference proteome</keyword>
<dbReference type="Proteomes" id="UP000754883">
    <property type="component" value="Unassembled WGS sequence"/>
</dbReference>
<dbReference type="PANTHER" id="PTHR24096:SF149">
    <property type="entry name" value="AMP-BINDING DOMAIN-CONTAINING PROTEIN-RELATED"/>
    <property type="match status" value="1"/>
</dbReference>
<dbReference type="GO" id="GO:0016405">
    <property type="term" value="F:CoA-ligase activity"/>
    <property type="evidence" value="ECO:0007669"/>
    <property type="project" value="TreeGrafter"/>
</dbReference>
<protein>
    <submittedName>
        <fullName evidence="5">Uncharacterized protein</fullName>
    </submittedName>
</protein>
<evidence type="ECO:0000259" key="3">
    <source>
        <dbReference type="Pfam" id="PF00501"/>
    </source>
</evidence>
<feature type="domain" description="AMP-binding enzyme C-terminal" evidence="4">
    <location>
        <begin position="413"/>
        <end position="491"/>
    </location>
</feature>
<keyword evidence="2" id="KW-0436">Ligase</keyword>
<sequence length="517" mass="56479">MTQEHISLSDLAQLTTHVSTFLSKELNVGLGDVVAVYSRNSIWYPVAMLSAVRIGAMACPISPDYTADELMHGLNLARPKVIFTSVELINGAQAAAEKLGVPRRRRRVDASSDPFETNSIQDVAAIGKTYCPEDQALVYRVPSAKTNHSVCAVLCFSSGTTGLPKAVMISHANIIAQCLQIQQITPVDHDKILAALPYNHITGIIHQLHLPILLQANVYILPKFNFEDMLRIVMENKIKELLTVPPILVRLVQQPHIVAKYNLSHLRRFSTGAAPLPNEILKRLEQQFPQTGFKQAYGMTESTSAICSHPPTKYAYKYGSKVGMIVASTEVKIVDPGTGQICGVGEAGEIWVRGPQVVMGYLDNQEATADTIDQAGFLHTGDIGNVDEEGFLSITDRIKEMIKVKGVGVAPAEIENFLLGHPAVQDCAVCGISDERAGERPKAFVVMANSSLNPVVTAEKLLAFSKKESSREKAIKEIAIVTAIPKSPSGKTLRRELNKLQQERILAVAQDKIMSRM</sequence>
<dbReference type="Gene3D" id="3.30.300.30">
    <property type="match status" value="1"/>
</dbReference>
<feature type="domain" description="AMP-dependent synthetase/ligase" evidence="3">
    <location>
        <begin position="3"/>
        <end position="362"/>
    </location>
</feature>
<dbReference type="InterPro" id="IPR020845">
    <property type="entry name" value="AMP-binding_CS"/>
</dbReference>
<accession>A0A9N9XXT7</accession>
<dbReference type="InterPro" id="IPR025110">
    <property type="entry name" value="AMP-bd_C"/>
</dbReference>
<evidence type="ECO:0000313" key="6">
    <source>
        <dbReference type="Proteomes" id="UP000754883"/>
    </source>
</evidence>
<dbReference type="InterPro" id="IPR000873">
    <property type="entry name" value="AMP-dep_synth/lig_dom"/>
</dbReference>
<gene>
    <name evidence="5" type="ORF">CBYS24578_00015326</name>
</gene>
<dbReference type="InterPro" id="IPR045851">
    <property type="entry name" value="AMP-bd_C_sf"/>
</dbReference>
<dbReference type="InterPro" id="IPR042099">
    <property type="entry name" value="ANL_N_sf"/>
</dbReference>
<dbReference type="PROSITE" id="PS00455">
    <property type="entry name" value="AMP_BINDING"/>
    <property type="match status" value="1"/>
</dbReference>
<evidence type="ECO:0000259" key="4">
    <source>
        <dbReference type="Pfam" id="PF13193"/>
    </source>
</evidence>
<evidence type="ECO:0000256" key="2">
    <source>
        <dbReference type="ARBA" id="ARBA00022598"/>
    </source>
</evidence>
<reference evidence="5 6" key="2">
    <citation type="submission" date="2021-10" db="EMBL/GenBank/DDBJ databases">
        <authorList>
            <person name="Piombo E."/>
        </authorList>
    </citation>
    <scope>NUCLEOTIDE SEQUENCE [LARGE SCALE GENOMIC DNA]</scope>
</reference>
<evidence type="ECO:0000256" key="1">
    <source>
        <dbReference type="ARBA" id="ARBA00006432"/>
    </source>
</evidence>
<dbReference type="AlphaFoldDB" id="A0A9N9XXT7"/>
<dbReference type="Pfam" id="PF13193">
    <property type="entry name" value="AMP-binding_C"/>
    <property type="match status" value="1"/>
</dbReference>
<comment type="caution">
    <text evidence="5">The sequence shown here is derived from an EMBL/GenBank/DDBJ whole genome shotgun (WGS) entry which is preliminary data.</text>
</comment>
<comment type="similarity">
    <text evidence="1">Belongs to the ATP-dependent AMP-binding enzyme family.</text>
</comment>
<name>A0A9N9XXT7_9HYPO</name>
<dbReference type="PANTHER" id="PTHR24096">
    <property type="entry name" value="LONG-CHAIN-FATTY-ACID--COA LIGASE"/>
    <property type="match status" value="1"/>
</dbReference>
<proteinExistence type="inferred from homology"/>
<evidence type="ECO:0000313" key="5">
    <source>
        <dbReference type="EMBL" id="CAG9983661.1"/>
    </source>
</evidence>
<dbReference type="EMBL" id="CABFNO020001372">
    <property type="protein sequence ID" value="CAG9983661.1"/>
    <property type="molecule type" value="Genomic_DNA"/>
</dbReference>
<organism evidence="5 6">
    <name type="scientific">Clonostachys byssicola</name>
    <dbReference type="NCBI Taxonomy" id="160290"/>
    <lineage>
        <taxon>Eukaryota</taxon>
        <taxon>Fungi</taxon>
        <taxon>Dikarya</taxon>
        <taxon>Ascomycota</taxon>
        <taxon>Pezizomycotina</taxon>
        <taxon>Sordariomycetes</taxon>
        <taxon>Hypocreomycetidae</taxon>
        <taxon>Hypocreales</taxon>
        <taxon>Bionectriaceae</taxon>
        <taxon>Clonostachys</taxon>
    </lineage>
</organism>